<comment type="caution">
    <text evidence="1">The sequence shown here is derived from an EMBL/GenBank/DDBJ whole genome shotgun (WGS) entry which is preliminary data.</text>
</comment>
<evidence type="ECO:0000313" key="1">
    <source>
        <dbReference type="EMBL" id="MDT2797400.1"/>
    </source>
</evidence>
<protein>
    <recommendedName>
        <fullName evidence="3">DUF1292 domain-containing protein</fullName>
    </recommendedName>
</protein>
<dbReference type="Proteomes" id="UP001255696">
    <property type="component" value="Unassembled WGS sequence"/>
</dbReference>
<dbReference type="RefSeq" id="WP_311898146.1">
    <property type="nucleotide sequence ID" value="NZ_JARQBI010000024.1"/>
</dbReference>
<proteinExistence type="predicted"/>
<reference evidence="1" key="1">
    <citation type="submission" date="2023-03" db="EMBL/GenBank/DDBJ databases">
        <authorList>
            <person name="Shen W."/>
            <person name="Cai J."/>
        </authorList>
    </citation>
    <scope>NUCLEOTIDE SEQUENCE</scope>
    <source>
        <strain evidence="1">B245-2</strain>
    </source>
</reference>
<name>A0AAW8TTN1_9ENTE</name>
<dbReference type="EMBL" id="JARQBI010000024">
    <property type="protein sequence ID" value="MDT2797400.1"/>
    <property type="molecule type" value="Genomic_DNA"/>
</dbReference>
<accession>A0AAW8TTN1</accession>
<gene>
    <name evidence="1" type="ORF">P7H47_09140</name>
</gene>
<evidence type="ECO:0008006" key="3">
    <source>
        <dbReference type="Google" id="ProtNLM"/>
    </source>
</evidence>
<sequence length="144" mass="17209">MMKMIEVFIKLVNDEIKDQTILKIYDHTGDLYRYTFDGKYKAFYDESDEELGGDFEISNKFLNYEAELIEPIPKEYQLRLYEEDDLSYVVRSSYNSDFNYDLGSKMELCEFTTKFTQEEIDNDGFLKFVEKHGIKEEVEENETD</sequence>
<organism evidence="1 2">
    <name type="scientific">Enterococcus cecorum</name>
    <dbReference type="NCBI Taxonomy" id="44008"/>
    <lineage>
        <taxon>Bacteria</taxon>
        <taxon>Bacillati</taxon>
        <taxon>Bacillota</taxon>
        <taxon>Bacilli</taxon>
        <taxon>Lactobacillales</taxon>
        <taxon>Enterococcaceae</taxon>
        <taxon>Enterococcus</taxon>
    </lineage>
</organism>
<dbReference type="AlphaFoldDB" id="A0AAW8TTN1"/>
<evidence type="ECO:0000313" key="2">
    <source>
        <dbReference type="Proteomes" id="UP001255696"/>
    </source>
</evidence>